<dbReference type="AlphaFoldDB" id="A0A6L2N019"/>
<organism evidence="1">
    <name type="scientific">Tanacetum cinerariifolium</name>
    <name type="common">Dalmatian daisy</name>
    <name type="synonym">Chrysanthemum cinerariifolium</name>
    <dbReference type="NCBI Taxonomy" id="118510"/>
    <lineage>
        <taxon>Eukaryota</taxon>
        <taxon>Viridiplantae</taxon>
        <taxon>Streptophyta</taxon>
        <taxon>Embryophyta</taxon>
        <taxon>Tracheophyta</taxon>
        <taxon>Spermatophyta</taxon>
        <taxon>Magnoliopsida</taxon>
        <taxon>eudicotyledons</taxon>
        <taxon>Gunneridae</taxon>
        <taxon>Pentapetalae</taxon>
        <taxon>asterids</taxon>
        <taxon>campanulids</taxon>
        <taxon>Asterales</taxon>
        <taxon>Asteraceae</taxon>
        <taxon>Asteroideae</taxon>
        <taxon>Anthemideae</taxon>
        <taxon>Anthemidinae</taxon>
        <taxon>Tanacetum</taxon>
    </lineage>
</organism>
<reference evidence="1" key="1">
    <citation type="journal article" date="2019" name="Sci. Rep.">
        <title>Draft genome of Tanacetum cinerariifolium, the natural source of mosquito coil.</title>
        <authorList>
            <person name="Yamashiro T."/>
            <person name="Shiraishi A."/>
            <person name="Satake H."/>
            <person name="Nakayama K."/>
        </authorList>
    </citation>
    <scope>NUCLEOTIDE SEQUENCE</scope>
</reference>
<comment type="caution">
    <text evidence="1">The sequence shown here is derived from an EMBL/GenBank/DDBJ whole genome shotgun (WGS) entry which is preliminary data.</text>
</comment>
<evidence type="ECO:0008006" key="2">
    <source>
        <dbReference type="Google" id="ProtNLM"/>
    </source>
</evidence>
<protein>
    <recommendedName>
        <fullName evidence="2">Reverse transcriptase domain-containing protein</fullName>
    </recommendedName>
</protein>
<name>A0A6L2N019_TANCI</name>
<accession>A0A6L2N019</accession>
<evidence type="ECO:0000313" key="1">
    <source>
        <dbReference type="EMBL" id="GEU79490.1"/>
    </source>
</evidence>
<sequence length="131" mass="14781">MLTTISPLIDSLLDEFIGELTLLKSIPLGINETDCDPEEENYPIKKLLYDNSSPRTPEEFIFENFDAAIKSLFPSPIPVEDSNSFMEDIDLSFTPDDPIMSGIKEDDYDSERDILILAELLSNDSFSLPKN</sequence>
<proteinExistence type="predicted"/>
<gene>
    <name evidence="1" type="ORF">Tci_051468</name>
</gene>
<dbReference type="EMBL" id="BKCJ010007883">
    <property type="protein sequence ID" value="GEU79490.1"/>
    <property type="molecule type" value="Genomic_DNA"/>
</dbReference>